<dbReference type="PANTHER" id="PTHR24148">
    <property type="entry name" value="ANKYRIN REPEAT DOMAIN-CONTAINING PROTEIN 39 HOMOLOG-RELATED"/>
    <property type="match status" value="1"/>
</dbReference>
<dbReference type="AlphaFoldDB" id="A0A177C1F0"/>
<dbReference type="RefSeq" id="XP_018031074.1">
    <property type="nucleotide sequence ID" value="XM_018180496.1"/>
</dbReference>
<feature type="domain" description="Heterokaryon incompatibility" evidence="1">
    <location>
        <begin position="73"/>
        <end position="245"/>
    </location>
</feature>
<sequence length="716" mass="80562">MSFSYDHSLEKWQRAVTESNARIRILELYPSRDADANLLHGTLAWVPLSLTTSIPRDETGNDTSQQPLNDFSYKALSYTWGNGSLTHSITVNGASLKITRSLFDALSHLQPSTHPLKIWIDQICINQQDSKEKEEQVSLMERIYRTSEETLVWLGPSANGSDGLLDFFARIGTFAETHNMLVYWTKARRAEFFAITSKSDPNDAMTKEYHAFCKATAQSFQREYLDALIAFYKRPWFSRAWVIQEFSLPPRVTLLCGHKTIPAETLMMALQIFESTIFPLVLNKLSADQDIVTCWHEIMELSAIQPFFSSRQRRKARDEGRIKGDTLFHILYRLYVEKDVTATQPCDMIYGVLGLVVDAKELGITVDYSAGDPNRQADLAFTKVARAIVASGKVDLLSLSQHPEENEEKNRGVKLPSWVPDWRAKIRRSFAWLSDEYRPPLFNASSGKDVVIYPLDKDNDDITDEDLLSLAGYTVDTLETLSPTPWSDGSPARTNGTYEIPHAEYIALLAQIHHLCSLSTAKNFPIYPTAARRAEAAWRIPVGDLDEDVSSMTRRTSETQTCRARYVDCLRELATHIKAEGMSTVASTTSTAREAYARSRAELETLLAQDLPTAATTSLIKGLHNPNGGSGGSIYRLYMRQMGGKRPFLSRMGYVGMAPSWAEPGDMIVVLLGASVPFIVRPLRENRYKFLGECYCDGIMDGEIMESMQEEKIVLV</sequence>
<evidence type="ECO:0000259" key="1">
    <source>
        <dbReference type="Pfam" id="PF06985"/>
    </source>
</evidence>
<dbReference type="GeneID" id="28763982"/>
<keyword evidence="3" id="KW-1185">Reference proteome</keyword>
<dbReference type="Pfam" id="PF06985">
    <property type="entry name" value="HET"/>
    <property type="match status" value="1"/>
</dbReference>
<dbReference type="InterPro" id="IPR052895">
    <property type="entry name" value="HetReg/Transcr_Mod"/>
</dbReference>
<name>A0A177C1F0_9PLEO</name>
<evidence type="ECO:0000313" key="3">
    <source>
        <dbReference type="Proteomes" id="UP000077069"/>
    </source>
</evidence>
<evidence type="ECO:0000313" key="2">
    <source>
        <dbReference type="EMBL" id="OAG00709.1"/>
    </source>
</evidence>
<dbReference type="Proteomes" id="UP000077069">
    <property type="component" value="Unassembled WGS sequence"/>
</dbReference>
<dbReference type="EMBL" id="KV441559">
    <property type="protein sequence ID" value="OAG00709.1"/>
    <property type="molecule type" value="Genomic_DNA"/>
</dbReference>
<dbReference type="OrthoDB" id="2157530at2759"/>
<gene>
    <name evidence="2" type="ORF">CC84DRAFT_1180682</name>
</gene>
<dbReference type="InterPro" id="IPR010730">
    <property type="entry name" value="HET"/>
</dbReference>
<dbReference type="PANTHER" id="PTHR24148:SF73">
    <property type="entry name" value="HET DOMAIN PROTEIN (AFU_ORTHOLOGUE AFUA_8G01020)"/>
    <property type="match status" value="1"/>
</dbReference>
<accession>A0A177C1F0</accession>
<proteinExistence type="predicted"/>
<dbReference type="Pfam" id="PF26639">
    <property type="entry name" value="Het-6_barrel"/>
    <property type="match status" value="1"/>
</dbReference>
<reference evidence="2 3" key="1">
    <citation type="submission" date="2016-05" db="EMBL/GenBank/DDBJ databases">
        <title>Comparative analysis of secretome profiles of manganese(II)-oxidizing ascomycete fungi.</title>
        <authorList>
            <consortium name="DOE Joint Genome Institute"/>
            <person name="Zeiner C.A."/>
            <person name="Purvine S.O."/>
            <person name="Zink E.M."/>
            <person name="Wu S."/>
            <person name="Pasa-Tolic L."/>
            <person name="Chaput D.L."/>
            <person name="Haridas S."/>
            <person name="Grigoriev I.V."/>
            <person name="Santelli C.M."/>
            <person name="Hansel C.M."/>
        </authorList>
    </citation>
    <scope>NUCLEOTIDE SEQUENCE [LARGE SCALE GENOMIC DNA]</scope>
    <source>
        <strain evidence="2 3">AP3s5-JAC2a</strain>
    </source>
</reference>
<dbReference type="InParanoid" id="A0A177C1F0"/>
<protein>
    <submittedName>
        <fullName evidence="2">HET-domain-containing protein</fullName>
    </submittedName>
</protein>
<organism evidence="2 3">
    <name type="scientific">Paraphaeosphaeria sporulosa</name>
    <dbReference type="NCBI Taxonomy" id="1460663"/>
    <lineage>
        <taxon>Eukaryota</taxon>
        <taxon>Fungi</taxon>
        <taxon>Dikarya</taxon>
        <taxon>Ascomycota</taxon>
        <taxon>Pezizomycotina</taxon>
        <taxon>Dothideomycetes</taxon>
        <taxon>Pleosporomycetidae</taxon>
        <taxon>Pleosporales</taxon>
        <taxon>Massarineae</taxon>
        <taxon>Didymosphaeriaceae</taxon>
        <taxon>Paraphaeosphaeria</taxon>
    </lineage>
</organism>